<gene>
    <name evidence="2" type="ORF">CCACVL1_00008</name>
</gene>
<organism evidence="2 3">
    <name type="scientific">Corchorus capsularis</name>
    <name type="common">Jute</name>
    <dbReference type="NCBI Taxonomy" id="210143"/>
    <lineage>
        <taxon>Eukaryota</taxon>
        <taxon>Viridiplantae</taxon>
        <taxon>Streptophyta</taxon>
        <taxon>Embryophyta</taxon>
        <taxon>Tracheophyta</taxon>
        <taxon>Spermatophyta</taxon>
        <taxon>Magnoliopsida</taxon>
        <taxon>eudicotyledons</taxon>
        <taxon>Gunneridae</taxon>
        <taxon>Pentapetalae</taxon>
        <taxon>rosids</taxon>
        <taxon>malvids</taxon>
        <taxon>Malvales</taxon>
        <taxon>Malvaceae</taxon>
        <taxon>Grewioideae</taxon>
        <taxon>Apeibeae</taxon>
        <taxon>Corchorus</taxon>
    </lineage>
</organism>
<evidence type="ECO:0000313" key="3">
    <source>
        <dbReference type="Proteomes" id="UP000188268"/>
    </source>
</evidence>
<dbReference type="Gramene" id="OMP12398">
    <property type="protein sequence ID" value="OMP12398"/>
    <property type="gene ID" value="CCACVL1_00008"/>
</dbReference>
<feature type="compositionally biased region" description="Basic and acidic residues" evidence="1">
    <location>
        <begin position="1"/>
        <end position="11"/>
    </location>
</feature>
<accession>A0A1R3KZF5</accession>
<name>A0A1R3KZF5_COCAP</name>
<proteinExistence type="predicted"/>
<sequence length="47" mass="5278">MSRWHSTEPHPKPPFKMGSTTDLPPVAPPSLSLMHIISHCHISIHLQ</sequence>
<comment type="caution">
    <text evidence="2">The sequence shown here is derived from an EMBL/GenBank/DDBJ whole genome shotgun (WGS) entry which is preliminary data.</text>
</comment>
<dbReference type="AlphaFoldDB" id="A0A1R3KZF5"/>
<evidence type="ECO:0000256" key="1">
    <source>
        <dbReference type="SAM" id="MobiDB-lite"/>
    </source>
</evidence>
<reference evidence="2 3" key="1">
    <citation type="submission" date="2013-09" db="EMBL/GenBank/DDBJ databases">
        <title>Corchorus capsularis genome sequencing.</title>
        <authorList>
            <person name="Alam M."/>
            <person name="Haque M.S."/>
            <person name="Islam M.S."/>
            <person name="Emdad E.M."/>
            <person name="Islam M.M."/>
            <person name="Ahmed B."/>
            <person name="Halim A."/>
            <person name="Hossen Q.M.M."/>
            <person name="Hossain M.Z."/>
            <person name="Ahmed R."/>
            <person name="Khan M.M."/>
            <person name="Islam R."/>
            <person name="Rashid M.M."/>
            <person name="Khan S.A."/>
            <person name="Rahman M.S."/>
            <person name="Alam M."/>
        </authorList>
    </citation>
    <scope>NUCLEOTIDE SEQUENCE [LARGE SCALE GENOMIC DNA]</scope>
    <source>
        <strain evidence="3">cv. CVL-1</strain>
        <tissue evidence="2">Whole seedling</tissue>
    </source>
</reference>
<feature type="region of interest" description="Disordered" evidence="1">
    <location>
        <begin position="1"/>
        <end position="23"/>
    </location>
</feature>
<evidence type="ECO:0000313" key="2">
    <source>
        <dbReference type="EMBL" id="OMP12398.1"/>
    </source>
</evidence>
<protein>
    <submittedName>
        <fullName evidence="2">Uncharacterized protein</fullName>
    </submittedName>
</protein>
<dbReference type="Proteomes" id="UP000188268">
    <property type="component" value="Unassembled WGS sequence"/>
</dbReference>
<keyword evidence="3" id="KW-1185">Reference proteome</keyword>
<dbReference type="EMBL" id="AWWV01000014">
    <property type="protein sequence ID" value="OMP12398.1"/>
    <property type="molecule type" value="Genomic_DNA"/>
</dbReference>